<comment type="caution">
    <text evidence="1">The sequence shown here is derived from an EMBL/GenBank/DDBJ whole genome shotgun (WGS) entry which is preliminary data.</text>
</comment>
<keyword evidence="2" id="KW-1185">Reference proteome</keyword>
<organism evidence="1 2">
    <name type="scientific">Eucalyptus globulus</name>
    <name type="common">Tasmanian blue gum</name>
    <dbReference type="NCBI Taxonomy" id="34317"/>
    <lineage>
        <taxon>Eukaryota</taxon>
        <taxon>Viridiplantae</taxon>
        <taxon>Streptophyta</taxon>
        <taxon>Embryophyta</taxon>
        <taxon>Tracheophyta</taxon>
        <taxon>Spermatophyta</taxon>
        <taxon>Magnoliopsida</taxon>
        <taxon>eudicotyledons</taxon>
        <taxon>Gunneridae</taxon>
        <taxon>Pentapetalae</taxon>
        <taxon>rosids</taxon>
        <taxon>malvids</taxon>
        <taxon>Myrtales</taxon>
        <taxon>Myrtaceae</taxon>
        <taxon>Myrtoideae</taxon>
        <taxon>Eucalypteae</taxon>
        <taxon>Eucalyptus</taxon>
    </lineage>
</organism>
<proteinExistence type="predicted"/>
<gene>
    <name evidence="1" type="ORF">ACJRO7_009687</name>
</gene>
<sequence length="108" mass="12816">MWWTTAYDQVTKEETESAYVYKMDKPWLTREEVAVEIRWGRVLWVAGQGDEAFKVRLPRSDKVKVSTVTASMSGDGVLVPKQDRRRKWYKYEDLRLLRFKTVHFPISS</sequence>
<protein>
    <submittedName>
        <fullName evidence="1">Uncharacterized protein</fullName>
    </submittedName>
</protein>
<dbReference type="AlphaFoldDB" id="A0ABD3LJI1"/>
<dbReference type="Proteomes" id="UP001634007">
    <property type="component" value="Unassembled WGS sequence"/>
</dbReference>
<name>A0ABD3LJI1_EUCGL</name>
<dbReference type="InterPro" id="IPR008978">
    <property type="entry name" value="HSP20-like_chaperone"/>
</dbReference>
<reference evidence="1 2" key="1">
    <citation type="submission" date="2024-11" db="EMBL/GenBank/DDBJ databases">
        <title>Chromosome-level genome assembly of Eucalyptus globulus Labill. provides insights into its genome evolution.</title>
        <authorList>
            <person name="Li X."/>
        </authorList>
    </citation>
    <scope>NUCLEOTIDE SEQUENCE [LARGE SCALE GENOMIC DNA]</scope>
    <source>
        <strain evidence="1">CL2024</strain>
        <tissue evidence="1">Fresh tender leaves</tissue>
    </source>
</reference>
<dbReference type="SUPFAM" id="SSF49764">
    <property type="entry name" value="HSP20-like chaperones"/>
    <property type="match status" value="1"/>
</dbReference>
<evidence type="ECO:0000313" key="2">
    <source>
        <dbReference type="Proteomes" id="UP001634007"/>
    </source>
</evidence>
<accession>A0ABD3LJI1</accession>
<dbReference type="EMBL" id="JBJKBG010000002">
    <property type="protein sequence ID" value="KAL3748485.1"/>
    <property type="molecule type" value="Genomic_DNA"/>
</dbReference>
<evidence type="ECO:0000313" key="1">
    <source>
        <dbReference type="EMBL" id="KAL3748485.1"/>
    </source>
</evidence>